<dbReference type="Gene3D" id="1.20.120.220">
    <property type="entry name" value="ATP synthase, F0 complex, subunit A"/>
    <property type="match status" value="1"/>
</dbReference>
<dbReference type="GO" id="GO:0046933">
    <property type="term" value="F:proton-transporting ATP synthase activity, rotational mechanism"/>
    <property type="evidence" value="ECO:0007669"/>
    <property type="project" value="UniProtKB-UniRule"/>
</dbReference>
<protein>
    <recommendedName>
        <fullName evidence="12 13">ATP synthase subunit a</fullName>
    </recommendedName>
    <alternativeName>
        <fullName evidence="12">ATP synthase F0 sector subunit a</fullName>
    </alternativeName>
    <alternativeName>
        <fullName evidence="12">F-ATPase subunit 6</fullName>
    </alternativeName>
</protein>
<keyword evidence="10 12" id="KW-0472">Membrane</keyword>
<sequence length="240" mass="26972">MDHKSPLYDLDLFGITLTFNLANMLMITVASVIVFLIALLATRKLALKPTGMQNFFEWVMDFVKGIVKSNMDWKTGGRFHVLGITLIMYIFVSNMLGLPFAIVYNDYLWWKSPTADPVVTLTLAVMVVGLSHYYAIRMKGFSEYGKDFFRPMWFMFPLKIIEEFANTLTLGLRLYGNIFAGEILLTLLAGSLATGVGGHLAAVIPTLAWMGFSVFVGAIQAFIFVMLTMVYISHKVSHDH</sequence>
<keyword evidence="5 12" id="KW-0138">CF(0)</keyword>
<evidence type="ECO:0000256" key="11">
    <source>
        <dbReference type="ARBA" id="ARBA00023310"/>
    </source>
</evidence>
<dbReference type="GO" id="GO:0045259">
    <property type="term" value="C:proton-transporting ATP synthase complex"/>
    <property type="evidence" value="ECO:0007669"/>
    <property type="project" value="UniProtKB-KW"/>
</dbReference>
<dbReference type="RefSeq" id="WP_069938521.1">
    <property type="nucleotide sequence ID" value="NZ_MAMP01000021.1"/>
</dbReference>
<comment type="caution">
    <text evidence="14">The sequence shown here is derived from an EMBL/GenBank/DDBJ whole genome shotgun (WGS) entry which is preliminary data.</text>
</comment>
<dbReference type="OrthoDB" id="9789241at2"/>
<comment type="similarity">
    <text evidence="2 12 13">Belongs to the ATPase A chain family.</text>
</comment>
<feature type="transmembrane region" description="Helical" evidence="12">
    <location>
        <begin position="183"/>
        <end position="204"/>
    </location>
</feature>
<dbReference type="AlphaFoldDB" id="A0A1E7DQE2"/>
<keyword evidence="11 12" id="KW-0066">ATP synthesis</keyword>
<evidence type="ECO:0000313" key="15">
    <source>
        <dbReference type="Proteomes" id="UP000095658"/>
    </source>
</evidence>
<dbReference type="InterPro" id="IPR045082">
    <property type="entry name" value="ATP_syn_F0_a_bact/chloroplast"/>
</dbReference>
<evidence type="ECO:0000256" key="3">
    <source>
        <dbReference type="ARBA" id="ARBA00022448"/>
    </source>
</evidence>
<dbReference type="InterPro" id="IPR023011">
    <property type="entry name" value="ATP_synth_F0_asu_AS"/>
</dbReference>
<organism evidence="14 15">
    <name type="scientific">Domibacillus iocasae</name>
    <dbReference type="NCBI Taxonomy" id="1714016"/>
    <lineage>
        <taxon>Bacteria</taxon>
        <taxon>Bacillati</taxon>
        <taxon>Bacillota</taxon>
        <taxon>Bacilli</taxon>
        <taxon>Bacillales</taxon>
        <taxon>Bacillaceae</taxon>
        <taxon>Domibacillus</taxon>
    </lineage>
</organism>
<keyword evidence="4 12" id="KW-1003">Cell membrane</keyword>
<keyword evidence="15" id="KW-1185">Reference proteome</keyword>
<evidence type="ECO:0000256" key="6">
    <source>
        <dbReference type="ARBA" id="ARBA00022692"/>
    </source>
</evidence>
<keyword evidence="9 12" id="KW-0406">Ion transport</keyword>
<evidence type="ECO:0000313" key="14">
    <source>
        <dbReference type="EMBL" id="OES44898.1"/>
    </source>
</evidence>
<dbReference type="GO" id="GO:0005886">
    <property type="term" value="C:plasma membrane"/>
    <property type="evidence" value="ECO:0007669"/>
    <property type="project" value="UniProtKB-SubCell"/>
</dbReference>
<evidence type="ECO:0000256" key="10">
    <source>
        <dbReference type="ARBA" id="ARBA00023136"/>
    </source>
</evidence>
<dbReference type="CDD" id="cd00310">
    <property type="entry name" value="ATP-synt_Fo_a_6"/>
    <property type="match status" value="1"/>
</dbReference>
<keyword evidence="8 12" id="KW-1133">Transmembrane helix</keyword>
<feature type="transmembrane region" description="Helical" evidence="12">
    <location>
        <begin position="117"/>
        <end position="136"/>
    </location>
</feature>
<reference evidence="14 15" key="1">
    <citation type="submission" date="2016-06" db="EMBL/GenBank/DDBJ databases">
        <title>Domibacillus iocasae genome sequencing.</title>
        <authorList>
            <person name="Verma A."/>
            <person name="Pal Y."/>
            <person name="Ojha A.K."/>
            <person name="Krishnamurthi S."/>
        </authorList>
    </citation>
    <scope>NUCLEOTIDE SEQUENCE [LARGE SCALE GENOMIC DNA]</scope>
    <source>
        <strain evidence="14 15">DSM 29979</strain>
    </source>
</reference>
<dbReference type="SUPFAM" id="SSF81336">
    <property type="entry name" value="F1F0 ATP synthase subunit A"/>
    <property type="match status" value="1"/>
</dbReference>
<evidence type="ECO:0000256" key="1">
    <source>
        <dbReference type="ARBA" id="ARBA00004141"/>
    </source>
</evidence>
<proteinExistence type="inferred from homology"/>
<evidence type="ECO:0000256" key="12">
    <source>
        <dbReference type="HAMAP-Rule" id="MF_01393"/>
    </source>
</evidence>
<dbReference type="Proteomes" id="UP000095658">
    <property type="component" value="Unassembled WGS sequence"/>
</dbReference>
<feature type="transmembrane region" description="Helical" evidence="12">
    <location>
        <begin position="12"/>
        <end position="42"/>
    </location>
</feature>
<dbReference type="NCBIfam" id="NF004479">
    <property type="entry name" value="PRK05815.1-4"/>
    <property type="match status" value="1"/>
</dbReference>
<dbReference type="EMBL" id="MAMP01000021">
    <property type="protein sequence ID" value="OES44898.1"/>
    <property type="molecule type" value="Genomic_DNA"/>
</dbReference>
<dbReference type="PANTHER" id="PTHR42823:SF3">
    <property type="entry name" value="ATP SYNTHASE SUBUNIT A, CHLOROPLASTIC"/>
    <property type="match status" value="1"/>
</dbReference>
<dbReference type="NCBIfam" id="TIGR01131">
    <property type="entry name" value="ATP_synt_6_or_A"/>
    <property type="match status" value="1"/>
</dbReference>
<keyword evidence="3 12" id="KW-0813">Transport</keyword>
<evidence type="ECO:0000256" key="4">
    <source>
        <dbReference type="ARBA" id="ARBA00022475"/>
    </source>
</evidence>
<dbReference type="PRINTS" id="PR00123">
    <property type="entry name" value="ATPASEA"/>
</dbReference>
<evidence type="ECO:0000256" key="2">
    <source>
        <dbReference type="ARBA" id="ARBA00006810"/>
    </source>
</evidence>
<comment type="function">
    <text evidence="12 13">Key component of the proton channel; it plays a direct role in the translocation of protons across the membrane.</text>
</comment>
<dbReference type="Pfam" id="PF00119">
    <property type="entry name" value="ATP-synt_A"/>
    <property type="match status" value="1"/>
</dbReference>
<evidence type="ECO:0000256" key="13">
    <source>
        <dbReference type="RuleBase" id="RU000483"/>
    </source>
</evidence>
<keyword evidence="7 12" id="KW-0375">Hydrogen ion transport</keyword>
<dbReference type="PROSITE" id="PS00449">
    <property type="entry name" value="ATPASE_A"/>
    <property type="match status" value="1"/>
</dbReference>
<dbReference type="InterPro" id="IPR035908">
    <property type="entry name" value="F0_ATP_A_sf"/>
</dbReference>
<feature type="transmembrane region" description="Helical" evidence="12">
    <location>
        <begin position="210"/>
        <end position="232"/>
    </location>
</feature>
<dbReference type="InterPro" id="IPR000568">
    <property type="entry name" value="ATP_synth_F0_asu"/>
</dbReference>
<keyword evidence="6 12" id="KW-0812">Transmembrane</keyword>
<dbReference type="STRING" id="1714016.BA724_06425"/>
<evidence type="ECO:0000256" key="7">
    <source>
        <dbReference type="ARBA" id="ARBA00022781"/>
    </source>
</evidence>
<accession>A0A1E7DQE2</accession>
<dbReference type="HAMAP" id="MF_01393">
    <property type="entry name" value="ATP_synth_a_bact"/>
    <property type="match status" value="1"/>
</dbReference>
<dbReference type="FunFam" id="1.20.120.220:FF:000005">
    <property type="entry name" value="ATP synthase subunit a"/>
    <property type="match status" value="1"/>
</dbReference>
<comment type="subcellular location">
    <subcellularLocation>
        <location evidence="12 13">Cell membrane</location>
        <topology evidence="12 13">Multi-pass membrane protein</topology>
    </subcellularLocation>
    <subcellularLocation>
        <location evidence="1">Membrane</location>
        <topology evidence="1">Multi-pass membrane protein</topology>
    </subcellularLocation>
</comment>
<evidence type="ECO:0000256" key="5">
    <source>
        <dbReference type="ARBA" id="ARBA00022547"/>
    </source>
</evidence>
<name>A0A1E7DQE2_9BACI</name>
<feature type="transmembrane region" description="Helical" evidence="12">
    <location>
        <begin position="81"/>
        <end position="105"/>
    </location>
</feature>
<dbReference type="PANTHER" id="PTHR42823">
    <property type="entry name" value="ATP SYNTHASE SUBUNIT A, CHLOROPLASTIC"/>
    <property type="match status" value="1"/>
</dbReference>
<evidence type="ECO:0000256" key="8">
    <source>
        <dbReference type="ARBA" id="ARBA00022989"/>
    </source>
</evidence>
<evidence type="ECO:0000256" key="9">
    <source>
        <dbReference type="ARBA" id="ARBA00023065"/>
    </source>
</evidence>
<dbReference type="GO" id="GO:0042777">
    <property type="term" value="P:proton motive force-driven plasma membrane ATP synthesis"/>
    <property type="evidence" value="ECO:0007669"/>
    <property type="project" value="TreeGrafter"/>
</dbReference>
<gene>
    <name evidence="12" type="primary">atpB</name>
    <name evidence="14" type="ORF">BA724_06425</name>
</gene>